<feature type="region of interest" description="Disordered" evidence="1">
    <location>
        <begin position="1"/>
        <end position="20"/>
    </location>
</feature>
<dbReference type="Proteomes" id="UP000243719">
    <property type="component" value="Unassembled WGS sequence"/>
</dbReference>
<accession>A0A1H2PRR8</accession>
<evidence type="ECO:0000313" key="3">
    <source>
        <dbReference type="Proteomes" id="UP000243719"/>
    </source>
</evidence>
<protein>
    <submittedName>
        <fullName evidence="2">Uncharacterized protein</fullName>
    </submittedName>
</protein>
<name>A0A1H2PRR8_9BURK</name>
<feature type="compositionally biased region" description="Polar residues" evidence="1">
    <location>
        <begin position="1"/>
        <end position="18"/>
    </location>
</feature>
<dbReference type="EMBL" id="FNLO01000009">
    <property type="protein sequence ID" value="SDV49630.1"/>
    <property type="molecule type" value="Genomic_DNA"/>
</dbReference>
<proteinExistence type="predicted"/>
<reference evidence="3" key="1">
    <citation type="submission" date="2016-09" db="EMBL/GenBank/DDBJ databases">
        <authorList>
            <person name="Varghese N."/>
            <person name="Submissions S."/>
        </authorList>
    </citation>
    <scope>NUCLEOTIDE SEQUENCE [LARGE SCALE GENOMIC DNA]</scope>
    <source>
        <strain evidence="3">JS23</strain>
    </source>
</reference>
<evidence type="ECO:0000313" key="2">
    <source>
        <dbReference type="EMBL" id="SDV49630.1"/>
    </source>
</evidence>
<gene>
    <name evidence="2" type="ORF">SAMN05216551_1093</name>
</gene>
<sequence length="213" mass="23738">MQATDPANATAGPIQSTLDKLRRRRSRLRLHAVSPNRVSAASPNELAQPLARRSLAPPAPAGQSARRLPPGAATEYRRWIMPSAAATDCPHEVARTRLLPWSCRHDVTDATSPTRRHRRDVADTTSQRRGAMERSRRSACADRRDHGRPGHGLLPHRERATRRLSVRFGRRSIRMFGLTGSLSPDLYAGTNDCLTISCRRDRRLTGRGLGRHP</sequence>
<dbReference type="AlphaFoldDB" id="A0A1H2PRR8"/>
<feature type="compositionally biased region" description="Basic and acidic residues" evidence="1">
    <location>
        <begin position="130"/>
        <end position="148"/>
    </location>
</feature>
<organism evidence="2 3">
    <name type="scientific">Chitinasiproducens palmae</name>
    <dbReference type="NCBI Taxonomy" id="1770053"/>
    <lineage>
        <taxon>Bacteria</taxon>
        <taxon>Pseudomonadati</taxon>
        <taxon>Pseudomonadota</taxon>
        <taxon>Betaproteobacteria</taxon>
        <taxon>Burkholderiales</taxon>
        <taxon>Burkholderiaceae</taxon>
        <taxon>Chitinasiproducens</taxon>
    </lineage>
</organism>
<evidence type="ECO:0000256" key="1">
    <source>
        <dbReference type="SAM" id="MobiDB-lite"/>
    </source>
</evidence>
<feature type="region of interest" description="Disordered" evidence="1">
    <location>
        <begin position="107"/>
        <end position="158"/>
    </location>
</feature>
<keyword evidence="3" id="KW-1185">Reference proteome</keyword>